<gene>
    <name evidence="2" type="ORF">HZR21_11295</name>
</gene>
<organism evidence="2 3">
    <name type="scientific">Pseudolactococcus laudensis</name>
    <dbReference type="NCBI Taxonomy" id="1494461"/>
    <lineage>
        <taxon>Bacteria</taxon>
        <taxon>Bacillati</taxon>
        <taxon>Bacillota</taxon>
        <taxon>Bacilli</taxon>
        <taxon>Lactobacillales</taxon>
        <taxon>Streptococcaceae</taxon>
        <taxon>Pseudolactococcus</taxon>
    </lineage>
</organism>
<evidence type="ECO:0000313" key="2">
    <source>
        <dbReference type="EMBL" id="MBA0017654.1"/>
    </source>
</evidence>
<keyword evidence="1" id="KW-0175">Coiled coil</keyword>
<protein>
    <submittedName>
        <fullName evidence="2">HTH domain-containing protein</fullName>
    </submittedName>
</protein>
<proteinExistence type="predicted"/>
<feature type="coiled-coil region" evidence="1">
    <location>
        <begin position="82"/>
        <end position="112"/>
    </location>
</feature>
<accession>A0A7V8SKP7</accession>
<comment type="caution">
    <text evidence="2">The sequence shown here is derived from an EMBL/GenBank/DDBJ whole genome shotgun (WGS) entry which is preliminary data.</text>
</comment>
<keyword evidence="3" id="KW-1185">Reference proteome</keyword>
<dbReference type="RefSeq" id="WP_180747688.1">
    <property type="nucleotide sequence ID" value="NZ_JACBNY010000051.1"/>
</dbReference>
<name>A0A7V8SKP7_9LACT</name>
<evidence type="ECO:0000256" key="1">
    <source>
        <dbReference type="SAM" id="Coils"/>
    </source>
</evidence>
<reference evidence="2 3" key="1">
    <citation type="submission" date="2020-07" db="EMBL/GenBank/DDBJ databases">
        <authorList>
            <person name="Hilgarth M."/>
            <person name="Werum V."/>
            <person name="Vogel R.F."/>
        </authorList>
    </citation>
    <scope>NUCLEOTIDE SEQUENCE [LARGE SCALE GENOMIC DNA]</scope>
    <source>
        <strain evidence="2 3">DSM 28961</strain>
    </source>
</reference>
<dbReference type="GeneID" id="303196099"/>
<dbReference type="AlphaFoldDB" id="A0A7V8SKP7"/>
<evidence type="ECO:0000313" key="3">
    <source>
        <dbReference type="Proteomes" id="UP000530186"/>
    </source>
</evidence>
<dbReference type="Proteomes" id="UP000530186">
    <property type="component" value="Unassembled WGS sequence"/>
</dbReference>
<dbReference type="EMBL" id="JACBNY010000051">
    <property type="protein sequence ID" value="MBA0017654.1"/>
    <property type="molecule type" value="Genomic_DNA"/>
</dbReference>
<sequence length="138" mass="16180">MKDETKELKTLKELADELGVSKQAVRKHFDKLPPTLVPTKENGKYLLSLEIQNFISSKVSTFDTTKVSTVDTLVDTLKDELISEKNSQITDLRKQNNDLRKLLDQQQQLQFKTQQMLEEKTLLLDTARKRKWWNFLKK</sequence>